<dbReference type="OrthoDB" id="160990at2"/>
<accession>F5LB79</accession>
<dbReference type="Proteomes" id="UP000825179">
    <property type="component" value="Chromosome"/>
</dbReference>
<evidence type="ECO:0000313" key="1">
    <source>
        <dbReference type="EMBL" id="EGL81405.1"/>
    </source>
</evidence>
<evidence type="ECO:0000313" key="2">
    <source>
        <dbReference type="EMBL" id="QZT34504.1"/>
    </source>
</evidence>
<dbReference type="InterPro" id="IPR012657">
    <property type="entry name" value="23S_rRNA-intervening_sequence"/>
</dbReference>
<dbReference type="PANTHER" id="PTHR38471:SF2">
    <property type="entry name" value="FOUR HELIX BUNDLE PROTEIN"/>
    <property type="match status" value="1"/>
</dbReference>
<gene>
    <name evidence="1" type="ORF">CathTA2_0068</name>
    <name evidence="2" type="ORF">HUR95_03750</name>
</gene>
<keyword evidence="1" id="KW-0689">Ribosomal protein</keyword>
<proteinExistence type="predicted"/>
<protein>
    <submittedName>
        <fullName evidence="2">Four helix bundle protein</fullName>
    </submittedName>
    <submittedName>
        <fullName evidence="1">S23 ribosomal protein</fullName>
    </submittedName>
</protein>
<dbReference type="Pfam" id="PF05635">
    <property type="entry name" value="23S_rRNA_IVP"/>
    <property type="match status" value="1"/>
</dbReference>
<keyword evidence="4" id="KW-1185">Reference proteome</keyword>
<dbReference type="AlphaFoldDB" id="F5LB79"/>
<dbReference type="InterPro" id="IPR036583">
    <property type="entry name" value="23S_rRNA_IVS_sf"/>
</dbReference>
<reference evidence="1 3" key="1">
    <citation type="journal article" date="2011" name="J. Bacteriol.">
        <title>Draft genome sequence of the thermoalkaliphilic Caldalkalibacillus thermarum strain TA2.A1.</title>
        <authorList>
            <person name="Kalamorz F."/>
            <person name="Keis S."/>
            <person name="McMillan D.G."/>
            <person name="Olsson K."/>
            <person name="Stanton J.A."/>
            <person name="Stockwell P."/>
            <person name="Black M.A."/>
            <person name="Klingeman D.M."/>
            <person name="Land M.L."/>
            <person name="Han C.S."/>
            <person name="Martin S.L."/>
            <person name="Becher S.A."/>
            <person name="Peddie C.J."/>
            <person name="Morgan H.W."/>
            <person name="Matthies D."/>
            <person name="Preiss L."/>
            <person name="Meier T."/>
            <person name="Brown S.D."/>
            <person name="Cook G.M."/>
        </authorList>
    </citation>
    <scope>NUCLEOTIDE SEQUENCE [LARGE SCALE GENOMIC DNA]</scope>
    <source>
        <strain evidence="1 3">TA2.A1</strain>
    </source>
</reference>
<dbReference type="KEGG" id="cthu:HUR95_03750"/>
<reference evidence="2" key="3">
    <citation type="submission" date="2021-08" db="EMBL/GenBank/DDBJ databases">
        <authorList>
            <person name="de Jong S."/>
            <person name="van den Broek M."/>
            <person name="Merkel A."/>
            <person name="de la Torre Cortes P."/>
            <person name="Kalamorz F."/>
            <person name="Cook G."/>
            <person name="van Loosdrecht M."/>
            <person name="McMillan D."/>
        </authorList>
    </citation>
    <scope>NUCLEOTIDE SEQUENCE</scope>
    <source>
        <strain evidence="2">TA2.A1</strain>
    </source>
</reference>
<dbReference type="NCBIfam" id="TIGR02436">
    <property type="entry name" value="four helix bundle protein"/>
    <property type="match status" value="1"/>
</dbReference>
<organism evidence="1 3">
    <name type="scientific">Caldalkalibacillus thermarum (strain TA2.A1)</name>
    <dbReference type="NCBI Taxonomy" id="986075"/>
    <lineage>
        <taxon>Bacteria</taxon>
        <taxon>Bacillati</taxon>
        <taxon>Bacillota</taxon>
        <taxon>Bacilli</taxon>
        <taxon>Bacillales</taxon>
        <taxon>Bacillaceae</taxon>
        <taxon>Caldalkalibacillus</taxon>
    </lineage>
</organism>
<dbReference type="Proteomes" id="UP000010716">
    <property type="component" value="Unassembled WGS sequence"/>
</dbReference>
<dbReference type="RefSeq" id="WP_007506595.1">
    <property type="nucleotide sequence ID" value="NZ_AFCE01000218.1"/>
</dbReference>
<dbReference type="EMBL" id="CP082237">
    <property type="protein sequence ID" value="QZT34504.1"/>
    <property type="molecule type" value="Genomic_DNA"/>
</dbReference>
<sequence>MKDFKTLTLYQKAIALEDEIDEIVKNFSQDEKYRLVDQLIRCVTSIGANIAESNGGQYAGRERYHLGIAFGSANETRYWIERAYRKGYIDKQTFERLDEKAQELRRIMVGMFKRLDQSV</sequence>
<dbReference type="CDD" id="cd16377">
    <property type="entry name" value="23S_rRNA_IVP_like"/>
    <property type="match status" value="1"/>
</dbReference>
<dbReference type="GO" id="GO:0005840">
    <property type="term" value="C:ribosome"/>
    <property type="evidence" value="ECO:0007669"/>
    <property type="project" value="UniProtKB-KW"/>
</dbReference>
<dbReference type="SUPFAM" id="SSF158446">
    <property type="entry name" value="IVS-encoded protein-like"/>
    <property type="match status" value="1"/>
</dbReference>
<reference evidence="2 4" key="2">
    <citation type="journal article" date="2020" name="Extremophiles">
        <title>Genomic analysis of Caldalkalibacillus thermarum TA2.A1 reveals aerobic alkaliphilic metabolism and evolutionary hallmarks linking alkaliphilic bacteria and plant life.</title>
        <authorList>
            <person name="de Jong S.I."/>
            <person name="van den Broek M.A."/>
            <person name="Merkel A.Y."/>
            <person name="de la Torre Cortes P."/>
            <person name="Kalamorz F."/>
            <person name="Cook G.M."/>
            <person name="van Loosdrecht M.C.M."/>
            <person name="McMillan D.G.G."/>
        </authorList>
    </citation>
    <scope>NUCLEOTIDE SEQUENCE [LARGE SCALE GENOMIC DNA]</scope>
    <source>
        <strain evidence="2 4">TA2.A1</strain>
    </source>
</reference>
<evidence type="ECO:0000313" key="3">
    <source>
        <dbReference type="Proteomes" id="UP000010716"/>
    </source>
</evidence>
<name>F5LB79_CALTT</name>
<dbReference type="Gene3D" id="1.20.1440.60">
    <property type="entry name" value="23S rRNA-intervening sequence"/>
    <property type="match status" value="1"/>
</dbReference>
<evidence type="ECO:0000313" key="4">
    <source>
        <dbReference type="Proteomes" id="UP000825179"/>
    </source>
</evidence>
<dbReference type="eggNOG" id="COG0399">
    <property type="taxonomic scope" value="Bacteria"/>
</dbReference>
<dbReference type="EMBL" id="AFCE01000218">
    <property type="protein sequence ID" value="EGL81405.1"/>
    <property type="molecule type" value="Genomic_DNA"/>
</dbReference>
<dbReference type="PANTHER" id="PTHR38471">
    <property type="entry name" value="FOUR HELIX BUNDLE PROTEIN"/>
    <property type="match status" value="1"/>
</dbReference>
<keyword evidence="1" id="KW-0687">Ribonucleoprotein</keyword>